<keyword evidence="4" id="KW-1185">Reference proteome</keyword>
<evidence type="ECO:0000256" key="2">
    <source>
        <dbReference type="ARBA" id="ARBA00022679"/>
    </source>
</evidence>
<dbReference type="EMBL" id="JAIMJA010000006">
    <property type="protein sequence ID" value="MCE2594725.1"/>
    <property type="molecule type" value="Genomic_DNA"/>
</dbReference>
<gene>
    <name evidence="3" type="ORF">K6Y31_07840</name>
</gene>
<evidence type="ECO:0000313" key="4">
    <source>
        <dbReference type="Proteomes" id="UP001201273"/>
    </source>
</evidence>
<organism evidence="3 4">
    <name type="scientific">Motilimonas cestriensis</name>
    <dbReference type="NCBI Taxonomy" id="2742685"/>
    <lineage>
        <taxon>Bacteria</taxon>
        <taxon>Pseudomonadati</taxon>
        <taxon>Pseudomonadota</taxon>
        <taxon>Gammaproteobacteria</taxon>
        <taxon>Alteromonadales</taxon>
        <taxon>Alteromonadales genera incertae sedis</taxon>
        <taxon>Motilimonas</taxon>
    </lineage>
</organism>
<dbReference type="PANTHER" id="PTHR34136">
    <property type="match status" value="1"/>
</dbReference>
<evidence type="ECO:0000313" key="3">
    <source>
        <dbReference type="EMBL" id="MCE2594725.1"/>
    </source>
</evidence>
<dbReference type="NCBIfam" id="TIGR00696">
    <property type="entry name" value="wecG_tagA_cpsF"/>
    <property type="match status" value="1"/>
</dbReference>
<comment type="caution">
    <text evidence="3">The sequence shown here is derived from an EMBL/GenBank/DDBJ whole genome shotgun (WGS) entry which is preliminary data.</text>
</comment>
<name>A0ABS8WBF3_9GAMM</name>
<reference evidence="3 4" key="1">
    <citation type="journal article" date="2022" name="Environ. Microbiol. Rep.">
        <title>Eco-phylogenetic analyses reveal divergent evolution of vitamin B12 metabolism in the marine bacterial family 'Psychromonadaceae'.</title>
        <authorList>
            <person name="Jin X."/>
            <person name="Yang Y."/>
            <person name="Cao H."/>
            <person name="Gao B."/>
            <person name="Zhao Z."/>
        </authorList>
    </citation>
    <scope>NUCLEOTIDE SEQUENCE [LARGE SCALE GENOMIC DNA]</scope>
    <source>
        <strain evidence="3 4">MKS20</strain>
    </source>
</reference>
<dbReference type="RefSeq" id="WP_233052249.1">
    <property type="nucleotide sequence ID" value="NZ_JAIMJA010000006.1"/>
</dbReference>
<protein>
    <submittedName>
        <fullName evidence="3">WecB/TagA/CpsF family glycosyltransferase</fullName>
    </submittedName>
</protein>
<proteinExistence type="predicted"/>
<dbReference type="Pfam" id="PF03808">
    <property type="entry name" value="Glyco_tran_WecG"/>
    <property type="match status" value="1"/>
</dbReference>
<dbReference type="CDD" id="cd06533">
    <property type="entry name" value="Glyco_transf_WecG_TagA"/>
    <property type="match status" value="1"/>
</dbReference>
<keyword evidence="1" id="KW-0328">Glycosyltransferase</keyword>
<evidence type="ECO:0000256" key="1">
    <source>
        <dbReference type="ARBA" id="ARBA00022676"/>
    </source>
</evidence>
<dbReference type="Proteomes" id="UP001201273">
    <property type="component" value="Unassembled WGS sequence"/>
</dbReference>
<sequence>MNMFQLLKLRIKGRYEPRTQGIVTFFNPYSYYLARREQKIFSQMDEFYIDGQLLVRILTALGIPGIKRFSFDNTSLAPIVFKDCIKGKKSIYFIGAKEEEISTSVKIIAENYPGLEILGYRNGYFNSKLERGEVLENIKKISPDVVVSGMGTPYQEEFLVDLRSHGWSGVGYTCGGFFHQSTTGLNYYPKWMDKLNIRWVYRIYDEPKLVKRYFIQYPIAISYILFDFVKYKLTS</sequence>
<keyword evidence="2" id="KW-0808">Transferase</keyword>
<accession>A0ABS8WBF3</accession>
<dbReference type="PANTHER" id="PTHR34136:SF1">
    <property type="entry name" value="UDP-N-ACETYL-D-MANNOSAMINURONIC ACID TRANSFERASE"/>
    <property type="match status" value="1"/>
</dbReference>
<dbReference type="InterPro" id="IPR004629">
    <property type="entry name" value="WecG_TagA_CpsF"/>
</dbReference>